<gene>
    <name evidence="15" type="ORF">PGB34_16235</name>
</gene>
<dbReference type="EMBL" id="JAQIPB010000007">
    <property type="protein sequence ID" value="MDA7417914.1"/>
    <property type="molecule type" value="Genomic_DNA"/>
</dbReference>
<dbReference type="InterPro" id="IPR035965">
    <property type="entry name" value="PAS-like_dom_sf"/>
</dbReference>
<dbReference type="PANTHER" id="PTHR42878">
    <property type="entry name" value="TWO-COMPONENT HISTIDINE KINASE"/>
    <property type="match status" value="1"/>
</dbReference>
<evidence type="ECO:0000256" key="4">
    <source>
        <dbReference type="ARBA" id="ARBA00022679"/>
    </source>
</evidence>
<comment type="caution">
    <text evidence="15">The sequence shown here is derived from an EMBL/GenBank/DDBJ whole genome shotgun (WGS) entry which is preliminary data.</text>
</comment>
<dbReference type="Pfam" id="PF00512">
    <property type="entry name" value="HisKA"/>
    <property type="match status" value="1"/>
</dbReference>
<evidence type="ECO:0000256" key="1">
    <source>
        <dbReference type="ARBA" id="ARBA00000085"/>
    </source>
</evidence>
<feature type="transmembrane region" description="Helical" evidence="12">
    <location>
        <begin position="33"/>
        <end position="51"/>
    </location>
</feature>
<dbReference type="Proteomes" id="UP001212602">
    <property type="component" value="Unassembled WGS sequence"/>
</dbReference>
<dbReference type="EC" id="2.7.13.3" evidence="3"/>
<dbReference type="Pfam" id="PF02518">
    <property type="entry name" value="HATPase_c"/>
    <property type="match status" value="1"/>
</dbReference>
<evidence type="ECO:0000259" key="13">
    <source>
        <dbReference type="PROSITE" id="PS50109"/>
    </source>
</evidence>
<dbReference type="Gene3D" id="3.30.450.20">
    <property type="entry name" value="PAS domain"/>
    <property type="match status" value="1"/>
</dbReference>
<name>A0AAE3NE25_9BURK</name>
<keyword evidence="7 15" id="KW-0418">Kinase</keyword>
<dbReference type="GO" id="GO:0000155">
    <property type="term" value="F:phosphorelay sensor kinase activity"/>
    <property type="evidence" value="ECO:0007669"/>
    <property type="project" value="InterPro"/>
</dbReference>
<keyword evidence="8" id="KW-0067">ATP-binding</keyword>
<dbReference type="SUPFAM" id="SSF55785">
    <property type="entry name" value="PYP-like sensor domain (PAS domain)"/>
    <property type="match status" value="1"/>
</dbReference>
<dbReference type="InterPro" id="IPR003594">
    <property type="entry name" value="HATPase_dom"/>
</dbReference>
<organism evidence="15 16">
    <name type="scientific">Xenophilus arseniciresistens</name>
    <dbReference type="NCBI Taxonomy" id="1283306"/>
    <lineage>
        <taxon>Bacteria</taxon>
        <taxon>Pseudomonadati</taxon>
        <taxon>Pseudomonadota</taxon>
        <taxon>Betaproteobacteria</taxon>
        <taxon>Burkholderiales</taxon>
        <taxon>Comamonadaceae</taxon>
        <taxon>Xenophilus</taxon>
    </lineage>
</organism>
<feature type="domain" description="PAS" evidence="14">
    <location>
        <begin position="205"/>
        <end position="241"/>
    </location>
</feature>
<dbReference type="CDD" id="cd00082">
    <property type="entry name" value="HisKA"/>
    <property type="match status" value="1"/>
</dbReference>
<dbReference type="InterPro" id="IPR036097">
    <property type="entry name" value="HisK_dim/P_sf"/>
</dbReference>
<dbReference type="SMART" id="SM00388">
    <property type="entry name" value="HisKA"/>
    <property type="match status" value="1"/>
</dbReference>
<evidence type="ECO:0000256" key="6">
    <source>
        <dbReference type="ARBA" id="ARBA00022741"/>
    </source>
</evidence>
<dbReference type="Gene3D" id="1.10.287.130">
    <property type="match status" value="1"/>
</dbReference>
<evidence type="ECO:0000256" key="5">
    <source>
        <dbReference type="ARBA" id="ARBA00022692"/>
    </source>
</evidence>
<evidence type="ECO:0000313" key="15">
    <source>
        <dbReference type="EMBL" id="MDA7417914.1"/>
    </source>
</evidence>
<evidence type="ECO:0000256" key="2">
    <source>
        <dbReference type="ARBA" id="ARBA00004141"/>
    </source>
</evidence>
<accession>A0AAE3NE25</accession>
<dbReference type="AlphaFoldDB" id="A0AAE3NE25"/>
<keyword evidence="4" id="KW-0808">Transferase</keyword>
<keyword evidence="5 12" id="KW-0812">Transmembrane</keyword>
<comment type="subcellular location">
    <subcellularLocation>
        <location evidence="2">Membrane</location>
        <topology evidence="2">Multi-pass membrane protein</topology>
    </subcellularLocation>
</comment>
<protein>
    <recommendedName>
        <fullName evidence="3">histidine kinase</fullName>
        <ecNumber evidence="3">2.7.13.3</ecNumber>
    </recommendedName>
</protein>
<dbReference type="GO" id="GO:0016020">
    <property type="term" value="C:membrane"/>
    <property type="evidence" value="ECO:0007669"/>
    <property type="project" value="UniProtKB-SubCell"/>
</dbReference>
<sequence>MSGAAATDWGVLEPPPLAHSTALTRLWRAFMTARLMVGLVLLTLQVVAFSLGQPLNVWALTLSSGYLVVALAGRQFLRPDPPIRRLGLNWLLSMGVDLGTVALLHVLQSGSINYTPLFALPVLMGAVVGTLPVGLATAASVAVLLLGDALRVQWDTGADPSNRLLQAALSGTGLFIVALLAHQLARRLAREESLAERSRGTAQMQAQVNELVIETLSEGVLVIDVDGRIHAANPAAAAILGHGLAHAALPMALDSFPAWRPLATLAAQTFAQERSQSEEVPVAQSQGAAREVRVLTRLTPAQAAGGMGLCVMFLHDLRELEARIRTEKLAAMGRMSAAVAHEIRNPLAAITQASALLGEDLHEEGNRRLNDMVRSNAQRLARIVDDVLDMARARQQGEQRPHAGPSLDLDAAVRHMTEEWVGHNARTSVALSLGAHQTVDFDPEHLRRILVNLLDNAARYASAQERSIQVVTRVGSDQRARLHVWSDGAPLDPAVQRHLFEPFFSSESRSSGLGLFICRELCERHGAQIGYARRPLSQDGAEGNLFSIHFAPLAAPLPQ</sequence>
<dbReference type="GO" id="GO:0005524">
    <property type="term" value="F:ATP binding"/>
    <property type="evidence" value="ECO:0007669"/>
    <property type="project" value="UniProtKB-KW"/>
</dbReference>
<keyword evidence="6" id="KW-0547">Nucleotide-binding</keyword>
<dbReference type="SMART" id="SM00091">
    <property type="entry name" value="PAS"/>
    <property type="match status" value="1"/>
</dbReference>
<evidence type="ECO:0000256" key="11">
    <source>
        <dbReference type="ARBA" id="ARBA00023136"/>
    </source>
</evidence>
<feature type="transmembrane region" description="Helical" evidence="12">
    <location>
        <begin position="89"/>
        <end position="107"/>
    </location>
</feature>
<evidence type="ECO:0000256" key="8">
    <source>
        <dbReference type="ARBA" id="ARBA00022840"/>
    </source>
</evidence>
<dbReference type="PROSITE" id="PS50112">
    <property type="entry name" value="PAS"/>
    <property type="match status" value="1"/>
</dbReference>
<keyword evidence="16" id="KW-1185">Reference proteome</keyword>
<dbReference type="GO" id="GO:0030295">
    <property type="term" value="F:protein kinase activator activity"/>
    <property type="evidence" value="ECO:0007669"/>
    <property type="project" value="TreeGrafter"/>
</dbReference>
<dbReference type="GO" id="GO:0007234">
    <property type="term" value="P:osmosensory signaling via phosphorelay pathway"/>
    <property type="evidence" value="ECO:0007669"/>
    <property type="project" value="TreeGrafter"/>
</dbReference>
<evidence type="ECO:0000256" key="10">
    <source>
        <dbReference type="ARBA" id="ARBA00023012"/>
    </source>
</evidence>
<reference evidence="15" key="1">
    <citation type="submission" date="2023-01" db="EMBL/GenBank/DDBJ databases">
        <title>Xenophilus mangrovi sp. nov., isolated from soil of Mangrove nature reserve.</title>
        <authorList>
            <person name="Xu S."/>
            <person name="Liu Z."/>
            <person name="Xu Y."/>
        </authorList>
    </citation>
    <scope>NUCLEOTIDE SEQUENCE</scope>
    <source>
        <strain evidence="15">YW8</strain>
    </source>
</reference>
<dbReference type="SUPFAM" id="SSF47384">
    <property type="entry name" value="Homodimeric domain of signal transducing histidine kinase"/>
    <property type="match status" value="1"/>
</dbReference>
<dbReference type="RefSeq" id="WP_271429147.1">
    <property type="nucleotide sequence ID" value="NZ_JAQIPB010000007.1"/>
</dbReference>
<dbReference type="Gene3D" id="3.30.565.10">
    <property type="entry name" value="Histidine kinase-like ATPase, C-terminal domain"/>
    <property type="match status" value="1"/>
</dbReference>
<dbReference type="InterPro" id="IPR003661">
    <property type="entry name" value="HisK_dim/P_dom"/>
</dbReference>
<comment type="catalytic activity">
    <reaction evidence="1">
        <text>ATP + protein L-histidine = ADP + protein N-phospho-L-histidine.</text>
        <dbReference type="EC" id="2.7.13.3"/>
    </reaction>
</comment>
<dbReference type="InterPro" id="IPR050351">
    <property type="entry name" value="BphY/WalK/GraS-like"/>
</dbReference>
<proteinExistence type="predicted"/>
<evidence type="ECO:0000256" key="3">
    <source>
        <dbReference type="ARBA" id="ARBA00012438"/>
    </source>
</evidence>
<dbReference type="PROSITE" id="PS50109">
    <property type="entry name" value="HIS_KIN"/>
    <property type="match status" value="1"/>
</dbReference>
<dbReference type="SUPFAM" id="SSF55874">
    <property type="entry name" value="ATPase domain of HSP90 chaperone/DNA topoisomerase II/histidine kinase"/>
    <property type="match status" value="1"/>
</dbReference>
<dbReference type="PANTHER" id="PTHR42878:SF7">
    <property type="entry name" value="SENSOR HISTIDINE KINASE GLRK"/>
    <property type="match status" value="1"/>
</dbReference>
<evidence type="ECO:0000256" key="9">
    <source>
        <dbReference type="ARBA" id="ARBA00022989"/>
    </source>
</evidence>
<dbReference type="InterPro" id="IPR036890">
    <property type="entry name" value="HATPase_C_sf"/>
</dbReference>
<feature type="transmembrane region" description="Helical" evidence="12">
    <location>
        <begin position="167"/>
        <end position="185"/>
    </location>
</feature>
<dbReference type="Pfam" id="PF25323">
    <property type="entry name" value="6TM_PilS"/>
    <property type="match status" value="1"/>
</dbReference>
<dbReference type="GO" id="GO:0000156">
    <property type="term" value="F:phosphorelay response regulator activity"/>
    <property type="evidence" value="ECO:0007669"/>
    <property type="project" value="TreeGrafter"/>
</dbReference>
<evidence type="ECO:0000256" key="12">
    <source>
        <dbReference type="SAM" id="Phobius"/>
    </source>
</evidence>
<evidence type="ECO:0000256" key="7">
    <source>
        <dbReference type="ARBA" id="ARBA00022777"/>
    </source>
</evidence>
<feature type="transmembrane region" description="Helical" evidence="12">
    <location>
        <begin position="57"/>
        <end position="77"/>
    </location>
</feature>
<evidence type="ECO:0000259" key="14">
    <source>
        <dbReference type="PROSITE" id="PS50112"/>
    </source>
</evidence>
<keyword evidence="11 12" id="KW-0472">Membrane</keyword>
<feature type="domain" description="Histidine kinase" evidence="13">
    <location>
        <begin position="338"/>
        <end position="554"/>
    </location>
</feature>
<keyword evidence="9 12" id="KW-1133">Transmembrane helix</keyword>
<keyword evidence="10" id="KW-0902">Two-component regulatory system</keyword>
<dbReference type="Pfam" id="PF13188">
    <property type="entry name" value="PAS_8"/>
    <property type="match status" value="1"/>
</dbReference>
<dbReference type="SMART" id="SM00387">
    <property type="entry name" value="HATPase_c"/>
    <property type="match status" value="1"/>
</dbReference>
<dbReference type="InterPro" id="IPR005467">
    <property type="entry name" value="His_kinase_dom"/>
</dbReference>
<feature type="transmembrane region" description="Helical" evidence="12">
    <location>
        <begin position="119"/>
        <end position="146"/>
    </location>
</feature>
<dbReference type="InterPro" id="IPR000014">
    <property type="entry name" value="PAS"/>
</dbReference>
<evidence type="ECO:0000313" key="16">
    <source>
        <dbReference type="Proteomes" id="UP001212602"/>
    </source>
</evidence>